<evidence type="ECO:0000256" key="1">
    <source>
        <dbReference type="SAM" id="MobiDB-lite"/>
    </source>
</evidence>
<comment type="caution">
    <text evidence="2">The sequence shown here is derived from an EMBL/GenBank/DDBJ whole genome shotgun (WGS) entry which is preliminary data.</text>
</comment>
<gene>
    <name evidence="2" type="ORF">WS72_27755</name>
</gene>
<reference evidence="2 3" key="1">
    <citation type="submission" date="2015-11" db="EMBL/GenBank/DDBJ databases">
        <authorList>
            <person name="Sahl J."/>
            <person name="Wagner D."/>
            <person name="Keim P."/>
        </authorList>
    </citation>
    <scope>NUCLEOTIDE SEQUENCE [LARGE SCALE GENOMIC DNA]</scope>
    <source>
        <strain evidence="2 3">BDU18</strain>
    </source>
</reference>
<sequence length="90" mass="9949">MKAALDAADCIRRAVVVRSRVACANIIMRDAHASSSIAHRRKSIGRFAATSSTRASRGDMPHSHGARERRSREPSNREPSNRQHKAAFAR</sequence>
<dbReference type="EMBL" id="LNJQ01000004">
    <property type="protein sequence ID" value="KWZ38618.1"/>
    <property type="molecule type" value="Genomic_DNA"/>
</dbReference>
<organism evidence="2 3">
    <name type="scientific">Burkholderia savannae</name>
    <dbReference type="NCBI Taxonomy" id="1637837"/>
    <lineage>
        <taxon>Bacteria</taxon>
        <taxon>Pseudomonadati</taxon>
        <taxon>Pseudomonadota</taxon>
        <taxon>Betaproteobacteria</taxon>
        <taxon>Burkholderiales</taxon>
        <taxon>Burkholderiaceae</taxon>
        <taxon>Burkholderia</taxon>
        <taxon>pseudomallei group</taxon>
    </lineage>
</organism>
<feature type="region of interest" description="Disordered" evidence="1">
    <location>
        <begin position="32"/>
        <end position="90"/>
    </location>
</feature>
<dbReference type="Proteomes" id="UP000070255">
    <property type="component" value="Unassembled WGS sequence"/>
</dbReference>
<proteinExistence type="predicted"/>
<evidence type="ECO:0000313" key="2">
    <source>
        <dbReference type="EMBL" id="KWZ38618.1"/>
    </source>
</evidence>
<name>A0ABR5T5X1_9BURK</name>
<keyword evidence="3" id="KW-1185">Reference proteome</keyword>
<evidence type="ECO:0000313" key="3">
    <source>
        <dbReference type="Proteomes" id="UP000070255"/>
    </source>
</evidence>
<feature type="compositionally biased region" description="Basic and acidic residues" evidence="1">
    <location>
        <begin position="56"/>
        <end position="81"/>
    </location>
</feature>
<accession>A0ABR5T5X1</accession>
<protein>
    <submittedName>
        <fullName evidence="2">Uncharacterized protein</fullName>
    </submittedName>
</protein>